<evidence type="ECO:0000256" key="3">
    <source>
        <dbReference type="ARBA" id="ARBA00023015"/>
    </source>
</evidence>
<evidence type="ECO:0000259" key="7">
    <source>
        <dbReference type="PROSITE" id="PS50863"/>
    </source>
</evidence>
<dbReference type="EMBL" id="CP039349">
    <property type="protein sequence ID" value="QCD92702.1"/>
    <property type="molecule type" value="Genomic_DNA"/>
</dbReference>
<dbReference type="PANTHER" id="PTHR31674:SF62">
    <property type="entry name" value="B3 DOMAIN-CONTAINING PROTEIN REM14-RELATED"/>
    <property type="match status" value="1"/>
</dbReference>
<comment type="subcellular location">
    <subcellularLocation>
        <location evidence="1">Nucleus</location>
    </subcellularLocation>
</comment>
<dbReference type="AlphaFoldDB" id="A0A4D6LUT7"/>
<protein>
    <recommendedName>
        <fullName evidence="7">TF-B3 domain-containing protein</fullName>
    </recommendedName>
</protein>
<dbReference type="InterPro" id="IPR039218">
    <property type="entry name" value="REM_fam"/>
</dbReference>
<evidence type="ECO:0000256" key="6">
    <source>
        <dbReference type="ARBA" id="ARBA00023242"/>
    </source>
</evidence>
<evidence type="ECO:0000256" key="4">
    <source>
        <dbReference type="ARBA" id="ARBA00023125"/>
    </source>
</evidence>
<organism evidence="8 9">
    <name type="scientific">Vigna unguiculata</name>
    <name type="common">Cowpea</name>
    <dbReference type="NCBI Taxonomy" id="3917"/>
    <lineage>
        <taxon>Eukaryota</taxon>
        <taxon>Viridiplantae</taxon>
        <taxon>Streptophyta</taxon>
        <taxon>Embryophyta</taxon>
        <taxon>Tracheophyta</taxon>
        <taxon>Spermatophyta</taxon>
        <taxon>Magnoliopsida</taxon>
        <taxon>eudicotyledons</taxon>
        <taxon>Gunneridae</taxon>
        <taxon>Pentapetalae</taxon>
        <taxon>rosids</taxon>
        <taxon>fabids</taxon>
        <taxon>Fabales</taxon>
        <taxon>Fabaceae</taxon>
        <taxon>Papilionoideae</taxon>
        <taxon>50 kb inversion clade</taxon>
        <taxon>NPAAA clade</taxon>
        <taxon>indigoferoid/millettioid clade</taxon>
        <taxon>Phaseoleae</taxon>
        <taxon>Vigna</taxon>
    </lineage>
</organism>
<evidence type="ECO:0000256" key="2">
    <source>
        <dbReference type="ARBA" id="ARBA00022737"/>
    </source>
</evidence>
<dbReference type="Pfam" id="PF02362">
    <property type="entry name" value="B3"/>
    <property type="match status" value="1"/>
</dbReference>
<dbReference type="GO" id="GO:0003677">
    <property type="term" value="F:DNA binding"/>
    <property type="evidence" value="ECO:0007669"/>
    <property type="project" value="UniProtKB-KW"/>
</dbReference>
<evidence type="ECO:0000313" key="9">
    <source>
        <dbReference type="Proteomes" id="UP000501690"/>
    </source>
</evidence>
<dbReference type="SUPFAM" id="SSF101936">
    <property type="entry name" value="DNA-binding pseudobarrel domain"/>
    <property type="match status" value="1"/>
</dbReference>
<keyword evidence="3" id="KW-0805">Transcription regulation</keyword>
<name>A0A4D6LUT7_VIGUN</name>
<evidence type="ECO:0000256" key="5">
    <source>
        <dbReference type="ARBA" id="ARBA00023163"/>
    </source>
</evidence>
<accession>A0A4D6LUT7</accession>
<sequence length="519" mass="61388">MSLTNRFSFNNFFQSSVMFMDPSECLLMGTNYFSDPMGNVLNIEFEENLMAVRKYFGFRVFDIDWNEIEYPLVEPSVSGLRSSFSCSPRFFQSFRVKLELSKPYILLLEEFQKFCEEQLKLDRKVQLYDPIYKKFELYLDTNIDGIIILFSLTEFMKYYGFNEDDYLHLNYIGNNVFLHKIYFADGVEMIYERELVSGLNNDSGGIVNNVDVVNPHDFLNSHHGLVKKLTKYAVQTSSLYLHSNFARQFLENGRRRYFITISTPKFWPCRIRWTRRSSFECYMTCGWKRFCKDNQLAVGDELKFVIDNQQKNVIHVLKSFQRVFNWFDSSPEKSLMMLVYPEWDPLGNYIMVEFEDSFMESRSFRIARELANFYKLNDLYWLAILYCGDRYFQFHIFSLPMKEIDYPASTMVPIPQQPLSSSRLLTCFESELLVFEIILPNWLVAVIQVDLANFYHSMAKCLSAHDIKSSSLYLESDFAAKALVKNRKRHLLINVEGDCWPCTIRWSDKTNRDCYITRG</sequence>
<dbReference type="InterPro" id="IPR003340">
    <property type="entry name" value="B3_DNA-bd"/>
</dbReference>
<proteinExistence type="predicted"/>
<dbReference type="PROSITE" id="PS50863">
    <property type="entry name" value="B3"/>
    <property type="match status" value="1"/>
</dbReference>
<keyword evidence="6" id="KW-0539">Nucleus</keyword>
<reference evidence="8 9" key="1">
    <citation type="submission" date="2019-04" db="EMBL/GenBank/DDBJ databases">
        <title>An improved genome assembly and genetic linkage map for asparagus bean, Vigna unguiculata ssp. sesquipedialis.</title>
        <authorList>
            <person name="Xia Q."/>
            <person name="Zhang R."/>
            <person name="Dong Y."/>
        </authorList>
    </citation>
    <scope>NUCLEOTIDE SEQUENCE [LARGE SCALE GENOMIC DNA]</scope>
    <source>
        <tissue evidence="8">Leaf</tissue>
    </source>
</reference>
<evidence type="ECO:0000313" key="8">
    <source>
        <dbReference type="EMBL" id="QCD92702.1"/>
    </source>
</evidence>
<dbReference type="Proteomes" id="UP000501690">
    <property type="component" value="Linkage Group LG5"/>
</dbReference>
<keyword evidence="2" id="KW-0677">Repeat</keyword>
<dbReference type="Gene3D" id="2.40.330.10">
    <property type="entry name" value="DNA-binding pseudobarrel domain"/>
    <property type="match status" value="1"/>
</dbReference>
<keyword evidence="4" id="KW-0238">DNA-binding</keyword>
<dbReference type="PANTHER" id="PTHR31674">
    <property type="entry name" value="B3 DOMAIN-CONTAINING PROTEIN REM-LIKE 3-RELATED"/>
    <property type="match status" value="1"/>
</dbReference>
<gene>
    <name evidence="8" type="ORF">DEO72_LG5g770</name>
</gene>
<evidence type="ECO:0000256" key="1">
    <source>
        <dbReference type="ARBA" id="ARBA00004123"/>
    </source>
</evidence>
<keyword evidence="9" id="KW-1185">Reference proteome</keyword>
<keyword evidence="5" id="KW-0804">Transcription</keyword>
<dbReference type="CDD" id="cd10017">
    <property type="entry name" value="B3_DNA"/>
    <property type="match status" value="1"/>
</dbReference>
<feature type="domain" description="TF-B3" evidence="7">
    <location>
        <begin position="224"/>
        <end position="320"/>
    </location>
</feature>
<dbReference type="GO" id="GO:0005634">
    <property type="term" value="C:nucleus"/>
    <property type="evidence" value="ECO:0007669"/>
    <property type="project" value="UniProtKB-SubCell"/>
</dbReference>
<dbReference type="InterPro" id="IPR015300">
    <property type="entry name" value="DNA-bd_pseudobarrel_sf"/>
</dbReference>